<evidence type="ECO:0000256" key="2">
    <source>
        <dbReference type="ARBA" id="ARBA00022670"/>
    </source>
</evidence>
<dbReference type="InterPro" id="IPR001375">
    <property type="entry name" value="Peptidase_S9_cat"/>
</dbReference>
<dbReference type="Pfam" id="PF02897">
    <property type="entry name" value="Peptidase_S9_N"/>
    <property type="match status" value="1"/>
</dbReference>
<comment type="similarity">
    <text evidence="1">Belongs to the peptidase S9A family.</text>
</comment>
<evidence type="ECO:0000313" key="7">
    <source>
        <dbReference type="EMBL" id="MBM0103959.1"/>
    </source>
</evidence>
<protein>
    <submittedName>
        <fullName evidence="7">S9 family peptidase</fullName>
    </submittedName>
</protein>
<dbReference type="Pfam" id="PF00326">
    <property type="entry name" value="Peptidase_S9"/>
    <property type="match status" value="1"/>
</dbReference>
<feature type="domain" description="Peptidase S9A N-terminal" evidence="6">
    <location>
        <begin position="9"/>
        <end position="405"/>
    </location>
</feature>
<evidence type="ECO:0000259" key="5">
    <source>
        <dbReference type="Pfam" id="PF00326"/>
    </source>
</evidence>
<keyword evidence="8" id="KW-1185">Reference proteome</keyword>
<proteinExistence type="inferred from homology"/>
<dbReference type="InterPro" id="IPR023302">
    <property type="entry name" value="Pept_S9A_N"/>
</dbReference>
<dbReference type="PANTHER" id="PTHR11757">
    <property type="entry name" value="PROTEASE FAMILY S9A OLIGOPEPTIDASE"/>
    <property type="match status" value="1"/>
</dbReference>
<organism evidence="7 8">
    <name type="scientific">Steroidobacter gossypii</name>
    <dbReference type="NCBI Taxonomy" id="2805490"/>
    <lineage>
        <taxon>Bacteria</taxon>
        <taxon>Pseudomonadati</taxon>
        <taxon>Pseudomonadota</taxon>
        <taxon>Gammaproteobacteria</taxon>
        <taxon>Steroidobacterales</taxon>
        <taxon>Steroidobacteraceae</taxon>
        <taxon>Steroidobacter</taxon>
    </lineage>
</organism>
<keyword evidence="2" id="KW-0645">Protease</keyword>
<name>A0ABS1WSK1_9GAMM</name>
<dbReference type="PRINTS" id="PR00862">
    <property type="entry name" value="PROLIGOPTASE"/>
</dbReference>
<comment type="caution">
    <text evidence="7">The sequence shown here is derived from an EMBL/GenBank/DDBJ whole genome shotgun (WGS) entry which is preliminary data.</text>
</comment>
<dbReference type="SUPFAM" id="SSF53474">
    <property type="entry name" value="alpha/beta-Hydrolases"/>
    <property type="match status" value="1"/>
</dbReference>
<dbReference type="InterPro" id="IPR051543">
    <property type="entry name" value="Serine_Peptidase_S9A"/>
</dbReference>
<evidence type="ECO:0000256" key="1">
    <source>
        <dbReference type="ARBA" id="ARBA00005228"/>
    </source>
</evidence>
<accession>A0ABS1WSK1</accession>
<keyword evidence="3" id="KW-0378">Hydrolase</keyword>
<dbReference type="Gene3D" id="2.130.10.120">
    <property type="entry name" value="Prolyl oligopeptidase, N-terminal domain"/>
    <property type="match status" value="1"/>
</dbReference>
<dbReference type="Proteomes" id="UP000661077">
    <property type="component" value="Unassembled WGS sequence"/>
</dbReference>
<dbReference type="Gene3D" id="3.40.50.1820">
    <property type="entry name" value="alpha/beta hydrolase"/>
    <property type="match status" value="1"/>
</dbReference>
<sequence>MRAHRVASPNGVRDDVYYWLRDDTRSDPEVLGYLQAENEYTDAMLAPVQPLIDELYNEIVARLKQDDATVPVRYRGYWYSIRYATGQEYPIVVRRADAAHGGQAYVDRIETEDDILLDGNALASGLPFFQLGGYEVSPDNRLLAYTEDTVGRRQYRLRVKDLVTGTLLPDVIENVDGGIAWADDNRTLLYVEKDPVTLLGRRVRRHELGSVGEDPIVYEEPDESFDLSVERSKSERYLLIASESTTSSEWRYARTDDASFDFKVVVPREEDHEYQLDHLDDRFLIRTNWGALNFRIVEAPIAHAADRSRWRDVVSHDPEVFIQDFEIFRSFIAVSERSHGLMNIRVQRWGEAPFHLTADDPTYTMALGSNPELDTTRLRYIYTSLTTPGTTYEYDLTNGSRVLLKRDPVLGEFDPANYVSEFIWAPARDGERIPVSIVYRKGTPLNGTAPLYQYGYGSYGLSMEPAFSTSRLSLLDRGFVYAMAHIRGGQEMGRRWYDAGRLEHKWNTFNDFVDVTDHLVARGYCARDKVFAAGGSAGGLLMGVIANVAPDRYAALVAHVPFVDIVTTMLDTSIPLTTLEYDEWGNPNEAAAYAYMLSYSPYDNIRRQPYPAMLVTTGLWDSQVQYYEPAKWVAKLRQHDTGGRPLLLHVNLEAGHGGKSGRYEHMREVAREYGFIIALARGMRIGAAS</sequence>
<evidence type="ECO:0000313" key="8">
    <source>
        <dbReference type="Proteomes" id="UP000661077"/>
    </source>
</evidence>
<evidence type="ECO:0000256" key="4">
    <source>
        <dbReference type="ARBA" id="ARBA00022825"/>
    </source>
</evidence>
<evidence type="ECO:0000259" key="6">
    <source>
        <dbReference type="Pfam" id="PF02897"/>
    </source>
</evidence>
<dbReference type="SUPFAM" id="SSF50993">
    <property type="entry name" value="Peptidase/esterase 'gauge' domain"/>
    <property type="match status" value="1"/>
</dbReference>
<dbReference type="EMBL" id="JAEVLS010000001">
    <property type="protein sequence ID" value="MBM0103959.1"/>
    <property type="molecule type" value="Genomic_DNA"/>
</dbReference>
<reference evidence="7 8" key="1">
    <citation type="journal article" date="2021" name="Int. J. Syst. Evol. Microbiol.">
        <title>Steroidobacter gossypii sp. nov., isolated from soil of cotton cropping field.</title>
        <authorList>
            <person name="Huang R."/>
            <person name="Yang S."/>
            <person name="Zhen C."/>
            <person name="Liu W."/>
        </authorList>
    </citation>
    <scope>NUCLEOTIDE SEQUENCE [LARGE SCALE GENOMIC DNA]</scope>
    <source>
        <strain evidence="7 8">S1-65</strain>
    </source>
</reference>
<evidence type="ECO:0000256" key="3">
    <source>
        <dbReference type="ARBA" id="ARBA00022801"/>
    </source>
</evidence>
<dbReference type="RefSeq" id="WP_203165909.1">
    <property type="nucleotide sequence ID" value="NZ_JAEVLS010000001.1"/>
</dbReference>
<dbReference type="InterPro" id="IPR002470">
    <property type="entry name" value="Peptidase_S9A"/>
</dbReference>
<gene>
    <name evidence="7" type="ORF">JM946_04355</name>
</gene>
<keyword evidence="4" id="KW-0720">Serine protease</keyword>
<dbReference type="InterPro" id="IPR029058">
    <property type="entry name" value="AB_hydrolase_fold"/>
</dbReference>
<feature type="domain" description="Peptidase S9 prolyl oligopeptidase catalytic" evidence="5">
    <location>
        <begin position="466"/>
        <end position="677"/>
    </location>
</feature>
<dbReference type="PANTHER" id="PTHR11757:SF19">
    <property type="entry name" value="PROLYL ENDOPEPTIDASE-LIKE"/>
    <property type="match status" value="1"/>
</dbReference>